<protein>
    <recommendedName>
        <fullName evidence="4">DUF2568 domain-containing protein</fullName>
    </recommendedName>
</protein>
<dbReference type="AlphaFoldDB" id="A0A7X5R184"/>
<evidence type="ECO:0000313" key="2">
    <source>
        <dbReference type="EMBL" id="NIH53834.1"/>
    </source>
</evidence>
<evidence type="ECO:0000256" key="1">
    <source>
        <dbReference type="SAM" id="Phobius"/>
    </source>
</evidence>
<feature type="transmembrane region" description="Helical" evidence="1">
    <location>
        <begin position="12"/>
        <end position="34"/>
    </location>
</feature>
<sequence>MTTTATPQQLDTITIVRGIVHLALFAAIGAWGFLAWPLPWPGIATGVGSIILAILMWAVFLSPKPILHVDVYGRGLVELLLIAAAVVGLFMIDVTPIIPIALGVVAAATGLMAGLRSIK</sequence>
<evidence type="ECO:0000313" key="3">
    <source>
        <dbReference type="Proteomes" id="UP000541033"/>
    </source>
</evidence>
<feature type="transmembrane region" description="Helical" evidence="1">
    <location>
        <begin position="71"/>
        <end position="91"/>
    </location>
</feature>
<dbReference type="RefSeq" id="WP_167149774.1">
    <property type="nucleotide sequence ID" value="NZ_JAAMOX010000001.1"/>
</dbReference>
<keyword evidence="3" id="KW-1185">Reference proteome</keyword>
<gene>
    <name evidence="2" type="ORF">FHX76_001702</name>
</gene>
<keyword evidence="1" id="KW-1133">Transmembrane helix</keyword>
<feature type="transmembrane region" description="Helical" evidence="1">
    <location>
        <begin position="40"/>
        <end position="59"/>
    </location>
</feature>
<name>A0A7X5R184_9MICO</name>
<keyword evidence="1" id="KW-0472">Membrane</keyword>
<evidence type="ECO:0008006" key="4">
    <source>
        <dbReference type="Google" id="ProtNLM"/>
    </source>
</evidence>
<dbReference type="Pfam" id="PF10823">
    <property type="entry name" value="DUF2568"/>
    <property type="match status" value="1"/>
</dbReference>
<dbReference type="InterPro" id="IPR021214">
    <property type="entry name" value="DUF2568"/>
</dbReference>
<reference evidence="2 3" key="1">
    <citation type="submission" date="2020-02" db="EMBL/GenBank/DDBJ databases">
        <title>Sequencing the genomes of 1000 actinobacteria strains.</title>
        <authorList>
            <person name="Klenk H.-P."/>
        </authorList>
    </citation>
    <scope>NUCLEOTIDE SEQUENCE [LARGE SCALE GENOMIC DNA]</scope>
    <source>
        <strain evidence="2 3">DSM 27960</strain>
    </source>
</reference>
<comment type="caution">
    <text evidence="2">The sequence shown here is derived from an EMBL/GenBank/DDBJ whole genome shotgun (WGS) entry which is preliminary data.</text>
</comment>
<feature type="transmembrane region" description="Helical" evidence="1">
    <location>
        <begin position="97"/>
        <end position="115"/>
    </location>
</feature>
<proteinExistence type="predicted"/>
<dbReference type="Proteomes" id="UP000541033">
    <property type="component" value="Unassembled WGS sequence"/>
</dbReference>
<keyword evidence="1" id="KW-0812">Transmembrane</keyword>
<organism evidence="2 3">
    <name type="scientific">Lysinibacter cavernae</name>
    <dbReference type="NCBI Taxonomy" id="1640652"/>
    <lineage>
        <taxon>Bacteria</taxon>
        <taxon>Bacillati</taxon>
        <taxon>Actinomycetota</taxon>
        <taxon>Actinomycetes</taxon>
        <taxon>Micrococcales</taxon>
        <taxon>Microbacteriaceae</taxon>
        <taxon>Lysinibacter</taxon>
    </lineage>
</organism>
<accession>A0A7X5R184</accession>
<dbReference type="EMBL" id="JAAMOX010000001">
    <property type="protein sequence ID" value="NIH53834.1"/>
    <property type="molecule type" value="Genomic_DNA"/>
</dbReference>